<reference evidence="7" key="2">
    <citation type="journal article" date="2010" name="Cell">
        <title>A tissue-specific atlas of mouse protein phosphorylation and expression.</title>
        <authorList>
            <person name="Huttlin E.L."/>
            <person name="Jedrychowski M.P."/>
            <person name="Elias J.E."/>
            <person name="Goswami T."/>
            <person name="Rad R."/>
            <person name="Beausoleil S.A."/>
            <person name="Villen J."/>
            <person name="Haas W."/>
            <person name="Sowa M.E."/>
            <person name="Gygi S.P."/>
        </authorList>
    </citation>
    <scope>IDENTIFICATION BY MASS SPECTROMETRY [LARGE SCALE ANALYSIS]</scope>
</reference>
<dbReference type="Proteomes" id="UP000000589">
    <property type="component" value="Chromosome 19"/>
</dbReference>
<proteinExistence type="evidence at protein level"/>
<keyword evidence="5 6" id="KW-1267">Proteomics identification</keyword>
<dbReference type="MGI" id="MGI:2385878">
    <property type="gene designation" value="Cyp2c70"/>
</dbReference>
<dbReference type="VEuPathDB" id="HostDB:ENSMUSG00000060613"/>
<gene>
    <name evidence="2 3" type="primary">Cyp2c70</name>
</gene>
<feature type="chain" id="PRO_5003243120" evidence="1">
    <location>
        <begin position="28"/>
        <end position="72"/>
    </location>
</feature>
<dbReference type="HOGENOM" id="CLU_181639_0_0_1"/>
<dbReference type="GeneTree" id="ENSGT00940000162654"/>
<evidence type="ECO:0000313" key="4">
    <source>
        <dbReference type="Proteomes" id="UP000000589"/>
    </source>
</evidence>
<evidence type="ECO:0007829" key="7">
    <source>
        <dbReference type="PubMed" id="21183079"/>
    </source>
</evidence>
<reference evidence="2" key="4">
    <citation type="submission" date="2025-08" db="UniProtKB">
        <authorList>
            <consortium name="Ensembl"/>
        </authorList>
    </citation>
    <scope>IDENTIFICATION</scope>
    <source>
        <strain evidence="2">C57BL/6J</strain>
    </source>
</reference>
<dbReference type="AGR" id="MGI:2385878"/>
<dbReference type="ProteomicsDB" id="308347"/>
<dbReference type="AlphaFoldDB" id="E9Q8U5"/>
<organism evidence="2 4">
    <name type="scientific">Mus musculus</name>
    <name type="common">Mouse</name>
    <dbReference type="NCBI Taxonomy" id="10090"/>
    <lineage>
        <taxon>Eukaryota</taxon>
        <taxon>Metazoa</taxon>
        <taxon>Chordata</taxon>
        <taxon>Craniata</taxon>
        <taxon>Vertebrata</taxon>
        <taxon>Euteleostomi</taxon>
        <taxon>Mammalia</taxon>
        <taxon>Eutheria</taxon>
        <taxon>Euarchontoglires</taxon>
        <taxon>Glires</taxon>
        <taxon>Rodentia</taxon>
        <taxon>Myomorpha</taxon>
        <taxon>Muroidea</taxon>
        <taxon>Muridae</taxon>
        <taxon>Murinae</taxon>
        <taxon>Mus</taxon>
        <taxon>Mus</taxon>
    </lineage>
</organism>
<reference evidence="2" key="5">
    <citation type="submission" date="2025-09" db="UniProtKB">
        <authorList>
            <consortium name="Ensembl"/>
        </authorList>
    </citation>
    <scope>IDENTIFICATION</scope>
    <source>
        <strain evidence="2">C57BL/6J</strain>
    </source>
</reference>
<dbReference type="OrthoDB" id="1103324at2759"/>
<reference evidence="2 4" key="3">
    <citation type="journal article" date="2011" name="PLoS Biol.">
        <title>Modernizing reference genome assemblies.</title>
        <authorList>
            <person name="Church D.M."/>
            <person name="Schneider V.A."/>
            <person name="Graves T."/>
            <person name="Auger K."/>
            <person name="Cunningham F."/>
            <person name="Bouk N."/>
            <person name="Chen H.C."/>
            <person name="Agarwala R."/>
            <person name="McLaren W.M."/>
            <person name="Ritchie G.R."/>
            <person name="Albracht D."/>
            <person name="Kremitzki M."/>
            <person name="Rock S."/>
            <person name="Kotkiewicz H."/>
            <person name="Kremitzki C."/>
            <person name="Wollam A."/>
            <person name="Trani L."/>
            <person name="Fulton L."/>
            <person name="Fulton R."/>
            <person name="Matthews L."/>
            <person name="Whitehead S."/>
            <person name="Chow W."/>
            <person name="Torrance J."/>
            <person name="Dunn M."/>
            <person name="Harden G."/>
            <person name="Threadgold G."/>
            <person name="Wood J."/>
            <person name="Collins J."/>
            <person name="Heath P."/>
            <person name="Griffiths G."/>
            <person name="Pelan S."/>
            <person name="Grafham D."/>
            <person name="Eichler E.E."/>
            <person name="Weinstock G."/>
            <person name="Mardis E.R."/>
            <person name="Wilson R.K."/>
            <person name="Howe K."/>
            <person name="Flicek P."/>
            <person name="Hubbard T."/>
        </authorList>
    </citation>
    <scope>NUCLEOTIDE SEQUENCE [LARGE SCALE GENOMIC DNA]</scope>
    <source>
        <strain evidence="2 4">C57BL/6J</strain>
    </source>
</reference>
<dbReference type="Ensembl" id="ENSMUST00000165102.2">
    <property type="protein sequence ID" value="ENSMUSP00000128691.2"/>
    <property type="gene ID" value="ENSMUSG00000060613.11"/>
</dbReference>
<evidence type="ECO:0000256" key="1">
    <source>
        <dbReference type="SAM" id="SignalP"/>
    </source>
</evidence>
<keyword evidence="1" id="KW-0732">Signal</keyword>
<accession>E9Q8U5</accession>
<evidence type="ECO:0007829" key="5">
    <source>
        <dbReference type="PeptideAtlas" id="E9Q8U5"/>
    </source>
</evidence>
<dbReference type="ExpressionAtlas" id="E9Q8U5">
    <property type="expression patterns" value="baseline and differential"/>
</dbReference>
<keyword evidence="4" id="KW-1185">Reference proteome</keyword>
<evidence type="ECO:0000313" key="3">
    <source>
        <dbReference type="MGI" id="MGI:2385878"/>
    </source>
</evidence>
<name>E9Q8U5_MOUSE</name>
<evidence type="ECO:0007829" key="6">
    <source>
        <dbReference type="ProteomicsDB" id="E9Q8U5"/>
    </source>
</evidence>
<protein>
    <submittedName>
        <fullName evidence="2">Cytochrome P450, family 2, subfamily c, polypeptide 70</fullName>
    </submittedName>
</protein>
<dbReference type="jPOST" id="E9Q8U5"/>
<feature type="signal peptide" evidence="1">
    <location>
        <begin position="1"/>
        <end position="27"/>
    </location>
</feature>
<dbReference type="Bgee" id="ENSMUSG00000060613">
    <property type="expression patterns" value="Expressed in left lobe of liver and 50 other cell types or tissues"/>
</dbReference>
<sequence>MALFIFLGIWLSCFLFLFLWNQHRGRGKLPPGPTPLPIVGNILQVDVKNISKSMGMAPPVILASFWPVFPAM</sequence>
<reference evidence="2 4" key="1">
    <citation type="journal article" date="2009" name="PLoS Biol.">
        <title>Lineage-specific biology revealed by a finished genome assembly of the mouse.</title>
        <authorList>
            <consortium name="Mouse Genome Sequencing Consortium"/>
            <person name="Church D.M."/>
            <person name="Goodstadt L."/>
            <person name="Hillier L.W."/>
            <person name="Zody M.C."/>
            <person name="Goldstein S."/>
            <person name="She X."/>
            <person name="Bult C.J."/>
            <person name="Agarwala R."/>
            <person name="Cherry J.L."/>
            <person name="DiCuccio M."/>
            <person name="Hlavina W."/>
            <person name="Kapustin Y."/>
            <person name="Meric P."/>
            <person name="Maglott D."/>
            <person name="Birtle Z."/>
            <person name="Marques A.C."/>
            <person name="Graves T."/>
            <person name="Zhou S."/>
            <person name="Teague B."/>
            <person name="Potamousis K."/>
            <person name="Churas C."/>
            <person name="Place M."/>
            <person name="Herschleb J."/>
            <person name="Runnheim R."/>
            <person name="Forrest D."/>
            <person name="Amos-Landgraf J."/>
            <person name="Schwartz D.C."/>
            <person name="Cheng Z."/>
            <person name="Lindblad-Toh K."/>
            <person name="Eichler E.E."/>
            <person name="Ponting C.P."/>
        </authorList>
    </citation>
    <scope>NUCLEOTIDE SEQUENCE [LARGE SCALE GENOMIC DNA]</scope>
    <source>
        <strain evidence="2 4">C57BL/6J</strain>
    </source>
</reference>
<evidence type="ECO:0000313" key="2">
    <source>
        <dbReference type="Ensembl" id="ENSMUSP00000128691.2"/>
    </source>
</evidence>